<organism evidence="1 2">
    <name type="scientific">Lasiodiplodia mahajangana</name>
    <dbReference type="NCBI Taxonomy" id="1108764"/>
    <lineage>
        <taxon>Eukaryota</taxon>
        <taxon>Fungi</taxon>
        <taxon>Dikarya</taxon>
        <taxon>Ascomycota</taxon>
        <taxon>Pezizomycotina</taxon>
        <taxon>Dothideomycetes</taxon>
        <taxon>Dothideomycetes incertae sedis</taxon>
        <taxon>Botryosphaeriales</taxon>
        <taxon>Botryosphaeriaceae</taxon>
        <taxon>Lasiodiplodia</taxon>
    </lineage>
</organism>
<comment type="caution">
    <text evidence="1">The sequence shown here is derived from an EMBL/GenBank/DDBJ whole genome shotgun (WGS) entry which is preliminary data.</text>
</comment>
<name>A0ACC2JIQ0_9PEZI</name>
<gene>
    <name evidence="1" type="ORF">O1611_g6269</name>
</gene>
<evidence type="ECO:0000313" key="2">
    <source>
        <dbReference type="Proteomes" id="UP001153332"/>
    </source>
</evidence>
<keyword evidence="2" id="KW-1185">Reference proteome</keyword>
<proteinExistence type="predicted"/>
<evidence type="ECO:0000313" key="1">
    <source>
        <dbReference type="EMBL" id="KAJ8127369.1"/>
    </source>
</evidence>
<dbReference type="Proteomes" id="UP001153332">
    <property type="component" value="Unassembled WGS sequence"/>
</dbReference>
<dbReference type="EMBL" id="JAPUUL010001452">
    <property type="protein sequence ID" value="KAJ8127369.1"/>
    <property type="molecule type" value="Genomic_DNA"/>
</dbReference>
<protein>
    <submittedName>
        <fullName evidence="1">Uncharacterized protein</fullName>
    </submittedName>
</protein>
<sequence length="152" mass="16145">MSTAVLAQPNWQDYATASINSFAAHQGAVTPSSQAMLQLISSYDSVTFDFSDWTPDQLNENTTSFFWGLQNGSLDISCYNISNGNLTNDVHAVSLAADNENKRVDVQSQAKISFASTTGASTKHELNTATSQASASSGLTRVGTPVLCLSRG</sequence>
<accession>A0ACC2JIQ0</accession>
<reference evidence="1" key="1">
    <citation type="submission" date="2022-12" db="EMBL/GenBank/DDBJ databases">
        <title>Genome Sequence of Lasiodiplodia mahajangana.</title>
        <authorList>
            <person name="Buettner E."/>
        </authorList>
    </citation>
    <scope>NUCLEOTIDE SEQUENCE</scope>
    <source>
        <strain evidence="1">VT137</strain>
    </source>
</reference>